<evidence type="ECO:0000256" key="3">
    <source>
        <dbReference type="RuleBase" id="RU368077"/>
    </source>
</evidence>
<dbReference type="SUPFAM" id="SSF56784">
    <property type="entry name" value="HAD-like"/>
    <property type="match status" value="1"/>
</dbReference>
<dbReference type="InterPro" id="IPR023198">
    <property type="entry name" value="PGP-like_dom2"/>
</dbReference>
<protein>
    <recommendedName>
        <fullName evidence="3">(S)-2-haloacid dehalogenase</fullName>
        <ecNumber evidence="3">3.8.1.2</ecNumber>
    </recommendedName>
    <alternativeName>
        <fullName evidence="3">2-haloalkanoic acid dehalogenase</fullName>
    </alternativeName>
    <alternativeName>
        <fullName evidence="3">Halocarboxylic acid halidohydrolase</fullName>
    </alternativeName>
    <alternativeName>
        <fullName evidence="3">L-2-haloacid dehalogenase</fullName>
    </alternativeName>
</protein>
<comment type="catalytic activity">
    <reaction evidence="3">
        <text>an (S)-2-haloacid + H2O = a (2R)-2-hydroxycarboxylate + a halide anion + H(+)</text>
        <dbReference type="Rhea" id="RHEA:11192"/>
        <dbReference type="ChEBI" id="CHEBI:15377"/>
        <dbReference type="ChEBI" id="CHEBI:15378"/>
        <dbReference type="ChEBI" id="CHEBI:16042"/>
        <dbReference type="ChEBI" id="CHEBI:58314"/>
        <dbReference type="ChEBI" id="CHEBI:137405"/>
        <dbReference type="EC" id="3.8.1.2"/>
    </reaction>
</comment>
<dbReference type="PANTHER" id="PTHR43316">
    <property type="entry name" value="HYDROLASE, HALOACID DELAHOGENASE-RELATED"/>
    <property type="match status" value="1"/>
</dbReference>
<organism evidence="4 5">
    <name type="scientific">Larsenimonas suaedae</name>
    <dbReference type="NCBI Taxonomy" id="1851019"/>
    <lineage>
        <taxon>Bacteria</taxon>
        <taxon>Pseudomonadati</taxon>
        <taxon>Pseudomonadota</taxon>
        <taxon>Gammaproteobacteria</taxon>
        <taxon>Oceanospirillales</taxon>
        <taxon>Halomonadaceae</taxon>
        <taxon>Larsenimonas</taxon>
    </lineage>
</organism>
<dbReference type="SFLD" id="SFLDG01129">
    <property type="entry name" value="C1.5:_HAD__Beta-PGM__Phosphata"/>
    <property type="match status" value="1"/>
</dbReference>
<reference evidence="4 5" key="1">
    <citation type="submission" date="2023-04" db="EMBL/GenBank/DDBJ databases">
        <title>A long-awaited taxogenomic arrangement of the family Halomonadaceae.</title>
        <authorList>
            <person name="De La Haba R."/>
            <person name="Chuvochina M."/>
            <person name="Wittouck S."/>
            <person name="Arahal D.R."/>
            <person name="Sanchez-Porro C."/>
            <person name="Hugenholtz P."/>
            <person name="Ventosa A."/>
        </authorList>
    </citation>
    <scope>NUCLEOTIDE SEQUENCE [LARGE SCALE GENOMIC DNA]</scope>
    <source>
        <strain evidence="4 5">DSM 22428</strain>
    </source>
</reference>
<dbReference type="EMBL" id="JARWAO010000005">
    <property type="protein sequence ID" value="MDR5896472.1"/>
    <property type="molecule type" value="Genomic_DNA"/>
</dbReference>
<keyword evidence="5" id="KW-1185">Reference proteome</keyword>
<dbReference type="InterPro" id="IPR051540">
    <property type="entry name" value="S-2-haloacid_dehalogenase"/>
</dbReference>
<accession>A0ABU1GYE4</accession>
<dbReference type="NCBIfam" id="TIGR01493">
    <property type="entry name" value="HAD-SF-IA-v2"/>
    <property type="match status" value="1"/>
</dbReference>
<dbReference type="CDD" id="cd02588">
    <property type="entry name" value="HAD_L2-DEX"/>
    <property type="match status" value="1"/>
</dbReference>
<evidence type="ECO:0000256" key="2">
    <source>
        <dbReference type="ARBA" id="ARBA00022801"/>
    </source>
</evidence>
<name>A0ABU1GYE4_9GAMM</name>
<proteinExistence type="inferred from homology"/>
<sequence length="231" mass="25294">MTTEKALRPVLAFDVYGTLLDTGALADMMRDALGDQAEAVSEAWRARQLNLAFRRGLMGRYVDFALCTQDALDAVLKEGGHHLDEAQRKAILKGYGTLPPHSDTLAGLKALRAQDVTMVAFSNGTADAMRNVLTQAGLIDQFDALVSVDDIKRFKPDPQVYLHLMRTMGSSPDTTWLVSSNAWDIQGARHVGLNAAWVHRDCSVIEDEALAPTHTVDSLEALATWWSQCAP</sequence>
<gene>
    <name evidence="4" type="ORF">QC825_10345</name>
</gene>
<dbReference type="InterPro" id="IPR006328">
    <property type="entry name" value="2-HAD"/>
</dbReference>
<comment type="similarity">
    <text evidence="1 3">Belongs to the HAD-like hydrolase superfamily. S-2-haloalkanoic acid dehalogenase family.</text>
</comment>
<dbReference type="SFLD" id="SFLDS00003">
    <property type="entry name" value="Haloacid_Dehalogenase"/>
    <property type="match status" value="1"/>
</dbReference>
<dbReference type="Pfam" id="PF00702">
    <property type="entry name" value="Hydrolase"/>
    <property type="match status" value="1"/>
</dbReference>
<evidence type="ECO:0000256" key="1">
    <source>
        <dbReference type="ARBA" id="ARBA00008106"/>
    </source>
</evidence>
<dbReference type="NCBIfam" id="TIGR01428">
    <property type="entry name" value="HAD_type_II"/>
    <property type="match status" value="1"/>
</dbReference>
<dbReference type="Proteomes" id="UP001269375">
    <property type="component" value="Unassembled WGS sequence"/>
</dbReference>
<comment type="caution">
    <text evidence="4">The sequence shown here is derived from an EMBL/GenBank/DDBJ whole genome shotgun (WGS) entry which is preliminary data.</text>
</comment>
<dbReference type="PANTHER" id="PTHR43316:SF3">
    <property type="entry name" value="HALOACID DEHALOGENASE, TYPE II (AFU_ORTHOLOGUE AFUA_2G07750)-RELATED"/>
    <property type="match status" value="1"/>
</dbReference>
<dbReference type="InterPro" id="IPR023214">
    <property type="entry name" value="HAD_sf"/>
</dbReference>
<dbReference type="Gene3D" id="1.10.150.240">
    <property type="entry name" value="Putative phosphatase, domain 2"/>
    <property type="match status" value="1"/>
</dbReference>
<dbReference type="InterPro" id="IPR036412">
    <property type="entry name" value="HAD-like_sf"/>
</dbReference>
<dbReference type="InterPro" id="IPR006439">
    <property type="entry name" value="HAD-SF_hydro_IA"/>
</dbReference>
<evidence type="ECO:0000313" key="5">
    <source>
        <dbReference type="Proteomes" id="UP001269375"/>
    </source>
</evidence>
<keyword evidence="2 3" id="KW-0378">Hydrolase</keyword>
<dbReference type="RefSeq" id="WP_251594124.1">
    <property type="nucleotide sequence ID" value="NZ_JAMLJI010000003.1"/>
</dbReference>
<dbReference type="Gene3D" id="3.40.50.1000">
    <property type="entry name" value="HAD superfamily/HAD-like"/>
    <property type="match status" value="1"/>
</dbReference>
<dbReference type="EC" id="3.8.1.2" evidence="3"/>
<comment type="function">
    <text evidence="3">Catalyzes the hydrolytic dehalogenation of small (S)-2-haloalkanoic acids to yield the corresponding (R)-2-hydroxyalkanoic acids.</text>
</comment>
<dbReference type="PRINTS" id="PR00413">
    <property type="entry name" value="HADHALOGNASE"/>
</dbReference>
<evidence type="ECO:0000313" key="4">
    <source>
        <dbReference type="EMBL" id="MDR5896472.1"/>
    </source>
</evidence>